<evidence type="ECO:0008006" key="4">
    <source>
        <dbReference type="Google" id="ProtNLM"/>
    </source>
</evidence>
<keyword evidence="1" id="KW-0732">Signal</keyword>
<protein>
    <recommendedName>
        <fullName evidence="4">Lipoprotein</fullName>
    </recommendedName>
</protein>
<dbReference type="HOGENOM" id="CLU_1883223_0_0_5"/>
<feature type="chain" id="PRO_5002661479" description="Lipoprotein" evidence="1">
    <location>
        <begin position="21"/>
        <end position="135"/>
    </location>
</feature>
<keyword evidence="3" id="KW-1185">Reference proteome</keyword>
<accession>A3V5W2</accession>
<feature type="signal peptide" evidence="1">
    <location>
        <begin position="1"/>
        <end position="20"/>
    </location>
</feature>
<evidence type="ECO:0000313" key="2">
    <source>
        <dbReference type="EMBL" id="EAQ06286.1"/>
    </source>
</evidence>
<dbReference type="eggNOG" id="ENOG5033ZBX">
    <property type="taxonomic scope" value="Bacteria"/>
</dbReference>
<proteinExistence type="predicted"/>
<dbReference type="OrthoDB" id="7651709at2"/>
<dbReference type="RefSeq" id="WP_007204824.1">
    <property type="nucleotide sequence ID" value="NZ_CH672414.1"/>
</dbReference>
<organism evidence="2 3">
    <name type="scientific">Yoonia vestfoldensis SKA53</name>
    <dbReference type="NCBI Taxonomy" id="314232"/>
    <lineage>
        <taxon>Bacteria</taxon>
        <taxon>Pseudomonadati</taxon>
        <taxon>Pseudomonadota</taxon>
        <taxon>Alphaproteobacteria</taxon>
        <taxon>Rhodobacterales</taxon>
        <taxon>Paracoccaceae</taxon>
        <taxon>Yoonia</taxon>
    </lineage>
</organism>
<dbReference type="Proteomes" id="UP000004507">
    <property type="component" value="Unassembled WGS sequence"/>
</dbReference>
<dbReference type="PROSITE" id="PS51257">
    <property type="entry name" value="PROKAR_LIPOPROTEIN"/>
    <property type="match status" value="1"/>
</dbReference>
<gene>
    <name evidence="2" type="ORF">SKA53_04343</name>
</gene>
<comment type="caution">
    <text evidence="2">The sequence shown here is derived from an EMBL/GenBank/DDBJ whole genome shotgun (WGS) entry which is preliminary data.</text>
</comment>
<sequence>MQIKLIAACILGLLAGCAGQGVLVSGDPSLPTGDPRQERLVFSECAIYFAAVQTLRADGRRPSGNPTRGCPAKAAARPADINPMVSVPSVSPGFPQELYSRMIARGVPSDLADDIARSKAFWDLVALRDSVISGF</sequence>
<dbReference type="AlphaFoldDB" id="A3V5W2"/>
<evidence type="ECO:0000256" key="1">
    <source>
        <dbReference type="SAM" id="SignalP"/>
    </source>
</evidence>
<dbReference type="EMBL" id="AAMS01000005">
    <property type="protein sequence ID" value="EAQ06286.1"/>
    <property type="molecule type" value="Genomic_DNA"/>
</dbReference>
<reference evidence="2 3" key="1">
    <citation type="submission" date="2006-01" db="EMBL/GenBank/DDBJ databases">
        <authorList>
            <person name="Hagstrom A."/>
            <person name="Ferriera S."/>
            <person name="Johnson J."/>
            <person name="Kravitz S."/>
            <person name="Halpern A."/>
            <person name="Remington K."/>
            <person name="Beeson K."/>
            <person name="Tran B."/>
            <person name="Rogers Y.-H."/>
            <person name="Friedman R."/>
            <person name="Venter J.C."/>
        </authorList>
    </citation>
    <scope>NUCLEOTIDE SEQUENCE [LARGE SCALE GENOMIC DNA]</scope>
    <source>
        <strain evidence="2 3">SKA53</strain>
    </source>
</reference>
<name>A3V5W2_9RHOB</name>
<evidence type="ECO:0000313" key="3">
    <source>
        <dbReference type="Proteomes" id="UP000004507"/>
    </source>
</evidence>